<name>A0AAW1JG35_POPJA</name>
<sequence length="103" mass="11618">MDSSSIQAMRYSDKDYEETHLLWTEESDPELFVVGKISDNGVIGIMNLSEQDSDFELESNPGDSGSDEDESSEKAVVRYKMTKKVNHLLEKLYVATLSAQHQV</sequence>
<feature type="region of interest" description="Disordered" evidence="1">
    <location>
        <begin position="53"/>
        <end position="75"/>
    </location>
</feature>
<organism evidence="2 3">
    <name type="scientific">Popillia japonica</name>
    <name type="common">Japanese beetle</name>
    <dbReference type="NCBI Taxonomy" id="7064"/>
    <lineage>
        <taxon>Eukaryota</taxon>
        <taxon>Metazoa</taxon>
        <taxon>Ecdysozoa</taxon>
        <taxon>Arthropoda</taxon>
        <taxon>Hexapoda</taxon>
        <taxon>Insecta</taxon>
        <taxon>Pterygota</taxon>
        <taxon>Neoptera</taxon>
        <taxon>Endopterygota</taxon>
        <taxon>Coleoptera</taxon>
        <taxon>Polyphaga</taxon>
        <taxon>Scarabaeiformia</taxon>
        <taxon>Scarabaeidae</taxon>
        <taxon>Rutelinae</taxon>
        <taxon>Popillia</taxon>
    </lineage>
</organism>
<reference evidence="2 3" key="1">
    <citation type="journal article" date="2024" name="BMC Genomics">
        <title>De novo assembly and annotation of Popillia japonica's genome with initial clues to its potential as an invasive pest.</title>
        <authorList>
            <person name="Cucini C."/>
            <person name="Boschi S."/>
            <person name="Funari R."/>
            <person name="Cardaioli E."/>
            <person name="Iannotti N."/>
            <person name="Marturano G."/>
            <person name="Paoli F."/>
            <person name="Bruttini M."/>
            <person name="Carapelli A."/>
            <person name="Frati F."/>
            <person name="Nardi F."/>
        </authorList>
    </citation>
    <scope>NUCLEOTIDE SEQUENCE [LARGE SCALE GENOMIC DNA]</scope>
    <source>
        <strain evidence="2">DMR45628</strain>
    </source>
</reference>
<evidence type="ECO:0000313" key="2">
    <source>
        <dbReference type="EMBL" id="KAK9702362.1"/>
    </source>
</evidence>
<accession>A0AAW1JG35</accession>
<protein>
    <submittedName>
        <fullName evidence="2">Uncharacterized protein</fullName>
    </submittedName>
</protein>
<evidence type="ECO:0000256" key="1">
    <source>
        <dbReference type="SAM" id="MobiDB-lite"/>
    </source>
</evidence>
<dbReference type="AlphaFoldDB" id="A0AAW1JG35"/>
<keyword evidence="3" id="KW-1185">Reference proteome</keyword>
<gene>
    <name evidence="2" type="ORF">QE152_g30006</name>
</gene>
<proteinExistence type="predicted"/>
<dbReference type="EMBL" id="JASPKY010000394">
    <property type="protein sequence ID" value="KAK9702362.1"/>
    <property type="molecule type" value="Genomic_DNA"/>
</dbReference>
<dbReference type="Proteomes" id="UP001458880">
    <property type="component" value="Unassembled WGS sequence"/>
</dbReference>
<evidence type="ECO:0000313" key="3">
    <source>
        <dbReference type="Proteomes" id="UP001458880"/>
    </source>
</evidence>
<comment type="caution">
    <text evidence="2">The sequence shown here is derived from an EMBL/GenBank/DDBJ whole genome shotgun (WGS) entry which is preliminary data.</text>
</comment>